<dbReference type="Proteomes" id="UP000808914">
    <property type="component" value="Unassembled WGS sequence"/>
</dbReference>
<dbReference type="InterPro" id="IPR011763">
    <property type="entry name" value="COA_CT_C"/>
</dbReference>
<dbReference type="RefSeq" id="WP_205002230.1">
    <property type="nucleotide sequence ID" value="NZ_JAFBER010000002.1"/>
</dbReference>
<dbReference type="PANTHER" id="PTHR22855:SF13">
    <property type="entry name" value="METHYLCROTONOYL-COA CARBOXYLASE BETA CHAIN, MITOCHONDRIAL"/>
    <property type="match status" value="1"/>
</dbReference>
<name>A0ABS2PW38_9BACL</name>
<organism evidence="3 4">
    <name type="scientific">Scopulibacillus daqui</name>
    <dbReference type="NCBI Taxonomy" id="1469162"/>
    <lineage>
        <taxon>Bacteria</taxon>
        <taxon>Bacillati</taxon>
        <taxon>Bacillota</taxon>
        <taxon>Bacilli</taxon>
        <taxon>Bacillales</taxon>
        <taxon>Sporolactobacillaceae</taxon>
        <taxon>Scopulibacillus</taxon>
    </lineage>
</organism>
<dbReference type="InterPro" id="IPR034733">
    <property type="entry name" value="AcCoA_carboxyl_beta"/>
</dbReference>
<gene>
    <name evidence="3" type="ORF">JOD45_000446</name>
</gene>
<accession>A0ABS2PW38</accession>
<keyword evidence="4" id="KW-1185">Reference proteome</keyword>
<dbReference type="Pfam" id="PF01039">
    <property type="entry name" value="Carboxyl_trans"/>
    <property type="match status" value="1"/>
</dbReference>
<sequence length="512" mass="56338">MTTKQQTLLKESLDRIKAGGAPKYHEKLKKQSKMFVRDRLVKLFDDGRFKLEDGRFANFKAGDLPADGVVTAVGKVDGRTVCVMANDSTVKAGSWGARTVEKIIRIQETAEKLKVPLLYLVDSAGARITDQLEMFPNRRGAGRIFYNQVKLSGMIPQICLLFGPSAAGGAYIPAFCDAVIMVENNASMYLGSPRMAEKVIGEKVTLEEMGGAKMHCTTSGCGDILARTEEEAIEKAQQYLTYFPANFEKKPPEQEAIPPKEGRPISEIVPEHQNAPFDMYELIGRLVDNDSFFEVKKLFAGELITGFARLNGKAIGIIANQPKVKGGVLFVDSADKGAKFIQLCDAFQIPLLFLADVPGFMIGTKVERAGIIRHGAKLIAAVSQATVPKISVIVRKAYGAGLYAMAGPAFEPDCCIALPTAQIAVMGPEAAVNAVYSNKIQAIEDPKERIKFVQEKHQEYKETIDIYKLASELIIDDIVDGDELREVLIDRFDVYSSKEMVFSKRKHPVYPV</sequence>
<comment type="caution">
    <text evidence="3">The sequence shown here is derived from an EMBL/GenBank/DDBJ whole genome shotgun (WGS) entry which is preliminary data.</text>
</comment>
<dbReference type="InterPro" id="IPR029045">
    <property type="entry name" value="ClpP/crotonase-like_dom_sf"/>
</dbReference>
<dbReference type="PANTHER" id="PTHR22855">
    <property type="entry name" value="ACETYL, PROPIONYL, PYRUVATE, AND GLUTACONYL CARBOXYLASE-RELATED"/>
    <property type="match status" value="1"/>
</dbReference>
<dbReference type="PROSITE" id="PS50989">
    <property type="entry name" value="COA_CT_CTER"/>
    <property type="match status" value="1"/>
</dbReference>
<evidence type="ECO:0000313" key="4">
    <source>
        <dbReference type="Proteomes" id="UP000808914"/>
    </source>
</evidence>
<dbReference type="InterPro" id="IPR045190">
    <property type="entry name" value="MCCB/AccD1-like"/>
</dbReference>
<evidence type="ECO:0000259" key="2">
    <source>
        <dbReference type="PROSITE" id="PS50989"/>
    </source>
</evidence>
<dbReference type="SUPFAM" id="SSF52096">
    <property type="entry name" value="ClpP/crotonase"/>
    <property type="match status" value="2"/>
</dbReference>
<dbReference type="InterPro" id="IPR011762">
    <property type="entry name" value="COA_CT_N"/>
</dbReference>
<feature type="domain" description="CoA carboxyltransferase N-terminal" evidence="1">
    <location>
        <begin position="2"/>
        <end position="255"/>
    </location>
</feature>
<evidence type="ECO:0000313" key="3">
    <source>
        <dbReference type="EMBL" id="MBM7644253.1"/>
    </source>
</evidence>
<protein>
    <submittedName>
        <fullName evidence="3">Acetyl-CoA carboxylase carboxyltransferase component</fullName>
    </submittedName>
</protein>
<proteinExistence type="predicted"/>
<dbReference type="EMBL" id="JAFBER010000002">
    <property type="protein sequence ID" value="MBM7644253.1"/>
    <property type="molecule type" value="Genomic_DNA"/>
</dbReference>
<evidence type="ECO:0000259" key="1">
    <source>
        <dbReference type="PROSITE" id="PS50980"/>
    </source>
</evidence>
<feature type="domain" description="CoA carboxyltransferase C-terminal" evidence="2">
    <location>
        <begin position="260"/>
        <end position="512"/>
    </location>
</feature>
<dbReference type="Gene3D" id="3.90.226.10">
    <property type="entry name" value="2-enoyl-CoA Hydratase, Chain A, domain 1"/>
    <property type="match status" value="2"/>
</dbReference>
<reference evidence="3 4" key="1">
    <citation type="submission" date="2021-01" db="EMBL/GenBank/DDBJ databases">
        <title>Genomic Encyclopedia of Type Strains, Phase IV (KMG-IV): sequencing the most valuable type-strain genomes for metagenomic binning, comparative biology and taxonomic classification.</title>
        <authorList>
            <person name="Goeker M."/>
        </authorList>
    </citation>
    <scope>NUCLEOTIDE SEQUENCE [LARGE SCALE GENOMIC DNA]</scope>
    <source>
        <strain evidence="3 4">DSM 28236</strain>
    </source>
</reference>
<dbReference type="PROSITE" id="PS50980">
    <property type="entry name" value="COA_CT_NTER"/>
    <property type="match status" value="1"/>
</dbReference>